<gene>
    <name evidence="1" type="ORF">NTJ_06440</name>
</gene>
<organism evidence="1 2">
    <name type="scientific">Nesidiocoris tenuis</name>
    <dbReference type="NCBI Taxonomy" id="355587"/>
    <lineage>
        <taxon>Eukaryota</taxon>
        <taxon>Metazoa</taxon>
        <taxon>Ecdysozoa</taxon>
        <taxon>Arthropoda</taxon>
        <taxon>Hexapoda</taxon>
        <taxon>Insecta</taxon>
        <taxon>Pterygota</taxon>
        <taxon>Neoptera</taxon>
        <taxon>Paraneoptera</taxon>
        <taxon>Hemiptera</taxon>
        <taxon>Heteroptera</taxon>
        <taxon>Panheteroptera</taxon>
        <taxon>Cimicomorpha</taxon>
        <taxon>Miridae</taxon>
        <taxon>Dicyphina</taxon>
        <taxon>Nesidiocoris</taxon>
    </lineage>
</organism>
<name>A0ABN7ARV7_9HEMI</name>
<dbReference type="Proteomes" id="UP001307889">
    <property type="component" value="Chromosome 4"/>
</dbReference>
<dbReference type="EMBL" id="AP028912">
    <property type="protein sequence ID" value="BES93631.1"/>
    <property type="molecule type" value="Genomic_DNA"/>
</dbReference>
<keyword evidence="2" id="KW-1185">Reference proteome</keyword>
<reference evidence="1 2" key="1">
    <citation type="submission" date="2023-09" db="EMBL/GenBank/DDBJ databases">
        <title>Nesidiocoris tenuis whole genome shotgun sequence.</title>
        <authorList>
            <person name="Shibata T."/>
            <person name="Shimoda M."/>
            <person name="Kobayashi T."/>
            <person name="Uehara T."/>
        </authorList>
    </citation>
    <scope>NUCLEOTIDE SEQUENCE [LARGE SCALE GENOMIC DNA]</scope>
    <source>
        <strain evidence="1 2">Japan</strain>
    </source>
</reference>
<accession>A0ABN7ARV7</accession>
<evidence type="ECO:0000313" key="2">
    <source>
        <dbReference type="Proteomes" id="UP001307889"/>
    </source>
</evidence>
<protein>
    <submittedName>
        <fullName evidence="1">Uncharacterized protein</fullName>
    </submittedName>
</protein>
<sequence length="96" mass="10824">MEGRGPFSYLMKCGMAKSMGSARRPPLLRTAIPAINYKWLSSHRPVAHYQPVMWGKFYNLQGAVLKYLEAEIVKPDNAEIIQLFQIPALPKGYLAS</sequence>
<evidence type="ECO:0000313" key="1">
    <source>
        <dbReference type="EMBL" id="BES93631.1"/>
    </source>
</evidence>
<proteinExistence type="predicted"/>